<dbReference type="InterPro" id="IPR011990">
    <property type="entry name" value="TPR-like_helical_dom_sf"/>
</dbReference>
<keyword evidence="1" id="KW-0175">Coiled coil</keyword>
<keyword evidence="2" id="KW-0812">Transmembrane</keyword>
<evidence type="ECO:0000313" key="3">
    <source>
        <dbReference type="EMBL" id="WGZ92694.1"/>
    </source>
</evidence>
<dbReference type="KEGG" id="tput:QJT81_12570"/>
<keyword evidence="2" id="KW-0472">Membrane</keyword>
<dbReference type="AlphaFoldDB" id="A0AA95HCM7"/>
<name>A0AA95HCM7_9GAMM</name>
<dbReference type="SUPFAM" id="SSF48452">
    <property type="entry name" value="TPR-like"/>
    <property type="match status" value="1"/>
</dbReference>
<dbReference type="Proteomes" id="UP001301326">
    <property type="component" value="Chromosome"/>
</dbReference>
<evidence type="ECO:0008006" key="4">
    <source>
        <dbReference type="Google" id="ProtNLM"/>
    </source>
</evidence>
<dbReference type="EMBL" id="CP124756">
    <property type="protein sequence ID" value="WGZ92694.1"/>
    <property type="molecule type" value="Genomic_DNA"/>
</dbReference>
<reference evidence="3" key="2">
    <citation type="submission" date="2023-04" db="EMBL/GenBank/DDBJ databases">
        <authorList>
            <person name="Beletskiy A.V."/>
            <person name="Mardanov A.V."/>
            <person name="Ravin N.V."/>
        </authorList>
    </citation>
    <scope>NUCLEOTIDE SEQUENCE</scope>
    <source>
        <strain evidence="3">GKL-02</strain>
    </source>
</reference>
<evidence type="ECO:0000256" key="1">
    <source>
        <dbReference type="SAM" id="Coils"/>
    </source>
</evidence>
<gene>
    <name evidence="3" type="ORF">QJT81_12570</name>
</gene>
<proteinExistence type="predicted"/>
<evidence type="ECO:0000256" key="2">
    <source>
        <dbReference type="SAM" id="Phobius"/>
    </source>
</evidence>
<reference evidence="3" key="1">
    <citation type="journal article" date="2023" name="Int. J. Mol. Sci.">
        <title>Metagenomics Revealed a New Genus 'Candidatus Thiocaldithrix dubininis' gen. nov., sp. nov. and a New Species 'Candidatus Thiothrix putei' sp. nov. in the Family Thiotrichaceae, Some Members of Which Have Traits of Both Na+- and H+-Motive Energetics.</title>
        <authorList>
            <person name="Ravin N.V."/>
            <person name="Muntyan M.S."/>
            <person name="Smolyakov D.D."/>
            <person name="Rudenko T.S."/>
            <person name="Beletsky A.V."/>
            <person name="Mardanov A.V."/>
            <person name="Grabovich M.Y."/>
        </authorList>
    </citation>
    <scope>NUCLEOTIDE SEQUENCE</scope>
    <source>
        <strain evidence="3">GKL-02</strain>
    </source>
</reference>
<keyword evidence="2" id="KW-1133">Transmembrane helix</keyword>
<protein>
    <recommendedName>
        <fullName evidence="4">Tetratricopeptide repeat protein</fullName>
    </recommendedName>
</protein>
<organism evidence="3">
    <name type="scientific">Candidatus Thiothrix putei</name>
    <dbReference type="NCBI Taxonomy" id="3080811"/>
    <lineage>
        <taxon>Bacteria</taxon>
        <taxon>Pseudomonadati</taxon>
        <taxon>Pseudomonadota</taxon>
        <taxon>Gammaproteobacteria</taxon>
        <taxon>Thiotrichales</taxon>
        <taxon>Thiotrichaceae</taxon>
        <taxon>Thiothrix</taxon>
    </lineage>
</organism>
<feature type="transmembrane region" description="Helical" evidence="2">
    <location>
        <begin position="73"/>
        <end position="93"/>
    </location>
</feature>
<feature type="coiled-coil region" evidence="1">
    <location>
        <begin position="110"/>
        <end position="144"/>
    </location>
</feature>
<sequence length="191" mass="21702">MKLIKHFSKILLVFIFPMILNIAIAEDLIKEEINTSSANEINQQKYKELQDTNTKLLEESKTNIELASKIIDWSAMIFSALAVLFIIAGAVGLREFSNFKNIKEAMSEEISKIRSEIIQIQSTRQEVQDELSLLKNKLRKESGDIFKTIYLLNEAISSFNTGSLQHAINMLTDILTINPNDYEATCLLARC</sequence>
<accession>A0AA95HCM7</accession>